<feature type="domain" description="Response regulatory" evidence="2">
    <location>
        <begin position="8"/>
        <end position="119"/>
    </location>
</feature>
<dbReference type="Gene3D" id="3.40.50.2300">
    <property type="match status" value="1"/>
</dbReference>
<protein>
    <recommendedName>
        <fullName evidence="2">Response regulatory domain-containing protein</fullName>
    </recommendedName>
</protein>
<dbReference type="InterPro" id="IPR011006">
    <property type="entry name" value="CheY-like_superfamily"/>
</dbReference>
<dbReference type="RefSeq" id="WP_019940980.1">
    <property type="nucleotide sequence ID" value="NZ_BMLI01000002.1"/>
</dbReference>
<sequence>MKFQKTLKVLVFDTHPITRKGIRMMLENMTIIANVSEATTDAQFYQHLSTTGFDLILLSVNEPDTFSVGKLSAQLGRTVLLYTEEGAENAIDLMTMGGGACMSKKCIDVELREGITAVLANRRHACTYTRAMADRMITQSIHF</sequence>
<evidence type="ECO:0000313" key="4">
    <source>
        <dbReference type="Proteomes" id="UP000632339"/>
    </source>
</evidence>
<evidence type="ECO:0000256" key="1">
    <source>
        <dbReference type="PROSITE-ProRule" id="PRU00169"/>
    </source>
</evidence>
<dbReference type="SUPFAM" id="SSF52172">
    <property type="entry name" value="CheY-like"/>
    <property type="match status" value="1"/>
</dbReference>
<proteinExistence type="predicted"/>
<keyword evidence="4" id="KW-1185">Reference proteome</keyword>
<gene>
    <name evidence="3" type="ORF">GCM10010967_43630</name>
</gene>
<accession>A0ABQ2IAC2</accession>
<dbReference type="PROSITE" id="PS50110">
    <property type="entry name" value="RESPONSE_REGULATORY"/>
    <property type="match status" value="1"/>
</dbReference>
<dbReference type="InterPro" id="IPR001789">
    <property type="entry name" value="Sig_transdc_resp-reg_receiver"/>
</dbReference>
<dbReference type="Proteomes" id="UP000632339">
    <property type="component" value="Unassembled WGS sequence"/>
</dbReference>
<evidence type="ECO:0000313" key="3">
    <source>
        <dbReference type="EMBL" id="GGN04036.1"/>
    </source>
</evidence>
<reference evidence="4" key="1">
    <citation type="journal article" date="2019" name="Int. J. Syst. Evol. Microbiol.">
        <title>The Global Catalogue of Microorganisms (GCM) 10K type strain sequencing project: providing services to taxonomists for standard genome sequencing and annotation.</title>
        <authorList>
            <consortium name="The Broad Institute Genomics Platform"/>
            <consortium name="The Broad Institute Genome Sequencing Center for Infectious Disease"/>
            <person name="Wu L."/>
            <person name="Ma J."/>
        </authorList>
    </citation>
    <scope>NUCLEOTIDE SEQUENCE [LARGE SCALE GENOMIC DNA]</scope>
    <source>
        <strain evidence="4">CGMCC 1.6375</strain>
    </source>
</reference>
<dbReference type="EMBL" id="BMLI01000002">
    <property type="protein sequence ID" value="GGN04036.1"/>
    <property type="molecule type" value="Genomic_DNA"/>
</dbReference>
<comment type="caution">
    <text evidence="1">Lacks conserved residue(s) required for the propagation of feature annotation.</text>
</comment>
<evidence type="ECO:0000259" key="2">
    <source>
        <dbReference type="PROSITE" id="PS50110"/>
    </source>
</evidence>
<name>A0ABQ2IAC2_9BACT</name>
<organism evidence="3 4">
    <name type="scientific">Dyadobacter beijingensis</name>
    <dbReference type="NCBI Taxonomy" id="365489"/>
    <lineage>
        <taxon>Bacteria</taxon>
        <taxon>Pseudomonadati</taxon>
        <taxon>Bacteroidota</taxon>
        <taxon>Cytophagia</taxon>
        <taxon>Cytophagales</taxon>
        <taxon>Spirosomataceae</taxon>
        <taxon>Dyadobacter</taxon>
    </lineage>
</organism>
<comment type="caution">
    <text evidence="3">The sequence shown here is derived from an EMBL/GenBank/DDBJ whole genome shotgun (WGS) entry which is preliminary data.</text>
</comment>